<protein>
    <recommendedName>
        <fullName evidence="1">Glycosyl transferase family 1 domain-containing protein</fullName>
    </recommendedName>
</protein>
<evidence type="ECO:0000259" key="1">
    <source>
        <dbReference type="Pfam" id="PF00534"/>
    </source>
</evidence>
<dbReference type="SUPFAM" id="SSF53756">
    <property type="entry name" value="UDP-Glycosyltransferase/glycogen phosphorylase"/>
    <property type="match status" value="1"/>
</dbReference>
<comment type="caution">
    <text evidence="2">The sequence shown here is derived from an EMBL/GenBank/DDBJ whole genome shotgun (WGS) entry which is preliminary data.</text>
</comment>
<organism evidence="2 3">
    <name type="scientific">Polynucleobacter sphagniphilus</name>
    <dbReference type="NCBI Taxonomy" id="1743169"/>
    <lineage>
        <taxon>Bacteria</taxon>
        <taxon>Pseudomonadati</taxon>
        <taxon>Pseudomonadota</taxon>
        <taxon>Betaproteobacteria</taxon>
        <taxon>Burkholderiales</taxon>
        <taxon>Burkholderiaceae</taxon>
        <taxon>Polynucleobacter</taxon>
    </lineage>
</organism>
<dbReference type="PANTHER" id="PTHR46656">
    <property type="entry name" value="PUTATIVE-RELATED"/>
    <property type="match status" value="1"/>
</dbReference>
<dbReference type="Proteomes" id="UP001161160">
    <property type="component" value="Unassembled WGS sequence"/>
</dbReference>
<dbReference type="GO" id="GO:0016757">
    <property type="term" value="F:glycosyltransferase activity"/>
    <property type="evidence" value="ECO:0007669"/>
    <property type="project" value="InterPro"/>
</dbReference>
<name>A0AA43M9R5_9BURK</name>
<feature type="domain" description="Glycosyl transferase family 1" evidence="1">
    <location>
        <begin position="170"/>
        <end position="283"/>
    </location>
</feature>
<dbReference type="Gene3D" id="3.40.50.2000">
    <property type="entry name" value="Glycogen Phosphorylase B"/>
    <property type="match status" value="1"/>
</dbReference>
<dbReference type="InterPro" id="IPR001296">
    <property type="entry name" value="Glyco_trans_1"/>
</dbReference>
<dbReference type="Pfam" id="PF00534">
    <property type="entry name" value="Glycos_transf_1"/>
    <property type="match status" value="1"/>
</dbReference>
<gene>
    <name evidence="2" type="ORF">M2127_002107</name>
</gene>
<sequence>MGASKFSVIGFLASEIGLGQAARNVANAIKSQNIPINLVNIYLEGRSNATEFYKECEAYEPGNTNILISGIDGIHGLDSQLKQMGSGSKNYLYLFWELDKIPSSKLSELNSFDEVIAPTSFIANAVSRALEREISTIPLPVPIPENYEPNRIRDGVLRIYASMDFDSWVSRKNPQGVLDAFNAAFPKSFDDVRLIVKVRGENDGGFRDALESYRLNDHRIHIIDYTLPRDEIDVLINDCNVYLSMHRSEGFGLGPAEALVREKIVVSTNYSGTVDFINSQTGFPVDFRLRALEPQEYCYWENQSWAEPVIESAASALREIYENFDRALERAKFGRMLMLRNHSYGAAGRAFRSLL</sequence>
<reference evidence="2" key="1">
    <citation type="submission" date="2023-04" db="EMBL/GenBank/DDBJ databases">
        <title>Genome Encyclopedia of Bacteria and Archaea VI: Functional Genomics of Type Strains.</title>
        <authorList>
            <person name="Whitman W."/>
        </authorList>
    </citation>
    <scope>NUCLEOTIDE SEQUENCE</scope>
    <source>
        <strain evidence="2">Enz.4-51</strain>
    </source>
</reference>
<keyword evidence="3" id="KW-1185">Reference proteome</keyword>
<dbReference type="AlphaFoldDB" id="A0AA43M9R5"/>
<evidence type="ECO:0000313" key="2">
    <source>
        <dbReference type="EMBL" id="MDH6504778.1"/>
    </source>
</evidence>
<dbReference type="RefSeq" id="WP_280757021.1">
    <property type="nucleotide sequence ID" value="NZ_JARXXW010000015.1"/>
</dbReference>
<accession>A0AA43M9R5</accession>
<proteinExistence type="predicted"/>
<evidence type="ECO:0000313" key="3">
    <source>
        <dbReference type="Proteomes" id="UP001161160"/>
    </source>
</evidence>
<dbReference type="PANTHER" id="PTHR46656:SF3">
    <property type="entry name" value="PUTATIVE-RELATED"/>
    <property type="match status" value="1"/>
</dbReference>
<dbReference type="EMBL" id="JARXYA010000014">
    <property type="protein sequence ID" value="MDH6504778.1"/>
    <property type="molecule type" value="Genomic_DNA"/>
</dbReference>